<dbReference type="EMBL" id="ML119814">
    <property type="protein sequence ID" value="RPA73633.1"/>
    <property type="molecule type" value="Genomic_DNA"/>
</dbReference>
<dbReference type="AlphaFoldDB" id="A0A3N4HI37"/>
<evidence type="ECO:0000313" key="3">
    <source>
        <dbReference type="Proteomes" id="UP000275078"/>
    </source>
</evidence>
<evidence type="ECO:0000256" key="1">
    <source>
        <dbReference type="SAM" id="SignalP"/>
    </source>
</evidence>
<evidence type="ECO:0008006" key="4">
    <source>
        <dbReference type="Google" id="ProtNLM"/>
    </source>
</evidence>
<feature type="signal peptide" evidence="1">
    <location>
        <begin position="1"/>
        <end position="18"/>
    </location>
</feature>
<reference evidence="2 3" key="1">
    <citation type="journal article" date="2018" name="Nat. Ecol. Evol.">
        <title>Pezizomycetes genomes reveal the molecular basis of ectomycorrhizal truffle lifestyle.</title>
        <authorList>
            <person name="Murat C."/>
            <person name="Payen T."/>
            <person name="Noel B."/>
            <person name="Kuo A."/>
            <person name="Morin E."/>
            <person name="Chen J."/>
            <person name="Kohler A."/>
            <person name="Krizsan K."/>
            <person name="Balestrini R."/>
            <person name="Da Silva C."/>
            <person name="Montanini B."/>
            <person name="Hainaut M."/>
            <person name="Levati E."/>
            <person name="Barry K.W."/>
            <person name="Belfiori B."/>
            <person name="Cichocki N."/>
            <person name="Clum A."/>
            <person name="Dockter R.B."/>
            <person name="Fauchery L."/>
            <person name="Guy J."/>
            <person name="Iotti M."/>
            <person name="Le Tacon F."/>
            <person name="Lindquist E.A."/>
            <person name="Lipzen A."/>
            <person name="Malagnac F."/>
            <person name="Mello A."/>
            <person name="Molinier V."/>
            <person name="Miyauchi S."/>
            <person name="Poulain J."/>
            <person name="Riccioni C."/>
            <person name="Rubini A."/>
            <person name="Sitrit Y."/>
            <person name="Splivallo R."/>
            <person name="Traeger S."/>
            <person name="Wang M."/>
            <person name="Zifcakova L."/>
            <person name="Wipf D."/>
            <person name="Zambonelli A."/>
            <person name="Paolocci F."/>
            <person name="Nowrousian M."/>
            <person name="Ottonello S."/>
            <person name="Baldrian P."/>
            <person name="Spatafora J.W."/>
            <person name="Henrissat B."/>
            <person name="Nagy L.G."/>
            <person name="Aury J.M."/>
            <person name="Wincker P."/>
            <person name="Grigoriev I.V."/>
            <person name="Bonfante P."/>
            <person name="Martin F.M."/>
        </authorList>
    </citation>
    <scope>NUCLEOTIDE SEQUENCE [LARGE SCALE GENOMIC DNA]</scope>
    <source>
        <strain evidence="2 3">RN42</strain>
    </source>
</reference>
<dbReference type="Proteomes" id="UP000275078">
    <property type="component" value="Unassembled WGS sequence"/>
</dbReference>
<keyword evidence="1" id="KW-0732">Signal</keyword>
<organism evidence="2 3">
    <name type="scientific">Ascobolus immersus RN42</name>
    <dbReference type="NCBI Taxonomy" id="1160509"/>
    <lineage>
        <taxon>Eukaryota</taxon>
        <taxon>Fungi</taxon>
        <taxon>Dikarya</taxon>
        <taxon>Ascomycota</taxon>
        <taxon>Pezizomycotina</taxon>
        <taxon>Pezizomycetes</taxon>
        <taxon>Pezizales</taxon>
        <taxon>Ascobolaceae</taxon>
        <taxon>Ascobolus</taxon>
    </lineage>
</organism>
<accession>A0A3N4HI37</accession>
<protein>
    <recommendedName>
        <fullName evidence="4">Ig-like domain-containing protein</fullName>
    </recommendedName>
</protein>
<proteinExistence type="predicted"/>
<keyword evidence="3" id="KW-1185">Reference proteome</keyword>
<gene>
    <name evidence="2" type="ORF">BJ508DRAFT_418930</name>
</gene>
<feature type="chain" id="PRO_5018321828" description="Ig-like domain-containing protein" evidence="1">
    <location>
        <begin position="19"/>
        <end position="177"/>
    </location>
</feature>
<name>A0A3N4HI37_ASCIM</name>
<sequence length="177" mass="18659">MKFLSALSAAALVATVHALPKAVPATVTASASASPTPSRPPSSTLTSTAICLTETNNGIVSTRWITATFMAPVPTSITVNPGTGGSFTVITPSSTTTWTPPTGTATTRDPWCTIKVPGGNGGAMRKRVLPREEAEAAVKEIVEKREMEKTEMEKRGYFEADTGNKALRQEDMLYCPG</sequence>
<evidence type="ECO:0000313" key="2">
    <source>
        <dbReference type="EMBL" id="RPA73633.1"/>
    </source>
</evidence>